<dbReference type="OrthoDB" id="9883028at2"/>
<organism evidence="2 3">
    <name type="scientific">Bosea vaviloviae</name>
    <dbReference type="NCBI Taxonomy" id="1526658"/>
    <lineage>
        <taxon>Bacteria</taxon>
        <taxon>Pseudomonadati</taxon>
        <taxon>Pseudomonadota</taxon>
        <taxon>Alphaproteobacteria</taxon>
        <taxon>Hyphomicrobiales</taxon>
        <taxon>Boseaceae</taxon>
        <taxon>Bosea</taxon>
    </lineage>
</organism>
<dbReference type="AlphaFoldDB" id="A0A1D7U3E7"/>
<evidence type="ECO:0000313" key="3">
    <source>
        <dbReference type="Proteomes" id="UP000094969"/>
    </source>
</evidence>
<dbReference type="STRING" id="1526658.BHK69_16900"/>
<reference evidence="2 3" key="1">
    <citation type="journal article" date="2015" name="Antonie Van Leeuwenhoek">
        <title>Bosea vaviloviae sp. nov., a new species of slow-growing rhizobia isolated from nodules of the relict species Vavilovia formosa (Stev.) Fed.</title>
        <authorList>
            <person name="Safronova V.I."/>
            <person name="Kuznetsova I.G."/>
            <person name="Sazanova A.L."/>
            <person name="Kimeklis A.K."/>
            <person name="Belimov A.A."/>
            <person name="Andronov E.E."/>
            <person name="Pinaev A.G."/>
            <person name="Chizhevskaya E.P."/>
            <person name="Pukhaev A.R."/>
            <person name="Popov K.P."/>
            <person name="Willems A."/>
            <person name="Tikhonovich I.A."/>
        </authorList>
    </citation>
    <scope>NUCLEOTIDE SEQUENCE [LARGE SCALE GENOMIC DNA]</scope>
    <source>
        <strain evidence="2 3">Vaf18</strain>
    </source>
</reference>
<name>A0A1D7U3E7_9HYPH</name>
<evidence type="ECO:0000313" key="2">
    <source>
        <dbReference type="EMBL" id="AOO81904.1"/>
    </source>
</evidence>
<sequence length="73" mass="7822">MTTITIEELRKLAAAGAVSLPSQNAADTAGGAVVNSDRAARVAELLKTVRDLTKDRSPEETAALERWLEERDA</sequence>
<proteinExistence type="predicted"/>
<feature type="region of interest" description="Disordered" evidence="1">
    <location>
        <begin position="54"/>
        <end position="73"/>
    </location>
</feature>
<dbReference type="KEGG" id="bvv:BHK69_16900"/>
<dbReference type="EMBL" id="CP017147">
    <property type="protein sequence ID" value="AOO81904.1"/>
    <property type="molecule type" value="Genomic_DNA"/>
</dbReference>
<protein>
    <submittedName>
        <fullName evidence="2">Uncharacterized protein</fullName>
    </submittedName>
</protein>
<gene>
    <name evidence="2" type="ORF">BHK69_16900</name>
</gene>
<keyword evidence="3" id="KW-1185">Reference proteome</keyword>
<dbReference type="RefSeq" id="WP_069691114.1">
    <property type="nucleotide sequence ID" value="NZ_CP017147.1"/>
</dbReference>
<accession>A0A1D7U3E7</accession>
<evidence type="ECO:0000256" key="1">
    <source>
        <dbReference type="SAM" id="MobiDB-lite"/>
    </source>
</evidence>
<dbReference type="Proteomes" id="UP000094969">
    <property type="component" value="Chromosome"/>
</dbReference>